<feature type="signal peptide" evidence="1">
    <location>
        <begin position="1"/>
        <end position="23"/>
    </location>
</feature>
<sequence length="134" mass="14432">MGILRTIRLLSLSLILTASSAAAMPEKTTDLAQAFASCLGRFSALQEHRWMTGESDAQAAARRARFRELLEAVRADAAQGGLSGAALINTQLGAKMAQARLLYAATYDADERMRRRAAAMARRQLGACETLVFG</sequence>
<accession>A0A0W7WNZ9</accession>
<dbReference type="EMBL" id="LPXO01000001">
    <property type="protein sequence ID" value="KUF12257.1"/>
    <property type="molecule type" value="Genomic_DNA"/>
</dbReference>
<name>A0A0W7WNZ9_9RHOB</name>
<evidence type="ECO:0008006" key="4">
    <source>
        <dbReference type="Google" id="ProtNLM"/>
    </source>
</evidence>
<gene>
    <name evidence="2" type="ORF">AVJ23_00535</name>
</gene>
<keyword evidence="1" id="KW-0732">Signal</keyword>
<feature type="chain" id="PRO_5006936508" description="Lysozyme inhibitor LprI N-terminal domain-containing protein" evidence="1">
    <location>
        <begin position="24"/>
        <end position="134"/>
    </location>
</feature>
<dbReference type="RefSeq" id="WP_058860207.1">
    <property type="nucleotide sequence ID" value="NZ_LPXO01000001.1"/>
</dbReference>
<dbReference type="OrthoDB" id="7872837at2"/>
<comment type="caution">
    <text evidence="2">The sequence shown here is derived from an EMBL/GenBank/DDBJ whole genome shotgun (WGS) entry which is preliminary data.</text>
</comment>
<protein>
    <recommendedName>
        <fullName evidence="4">Lysozyme inhibitor LprI N-terminal domain-containing protein</fullName>
    </recommendedName>
</protein>
<proteinExistence type="predicted"/>
<keyword evidence="3" id="KW-1185">Reference proteome</keyword>
<evidence type="ECO:0000313" key="3">
    <source>
        <dbReference type="Proteomes" id="UP000054396"/>
    </source>
</evidence>
<dbReference type="Proteomes" id="UP000054396">
    <property type="component" value="Unassembled WGS sequence"/>
</dbReference>
<dbReference type="AlphaFoldDB" id="A0A0W7WNZ9"/>
<organism evidence="2 3">
    <name type="scientific">Pseudoponticoccus marisrubri</name>
    <dbReference type="NCBI Taxonomy" id="1685382"/>
    <lineage>
        <taxon>Bacteria</taxon>
        <taxon>Pseudomonadati</taxon>
        <taxon>Pseudomonadota</taxon>
        <taxon>Alphaproteobacteria</taxon>
        <taxon>Rhodobacterales</taxon>
        <taxon>Roseobacteraceae</taxon>
        <taxon>Pseudoponticoccus</taxon>
    </lineage>
</organism>
<evidence type="ECO:0000313" key="2">
    <source>
        <dbReference type="EMBL" id="KUF12257.1"/>
    </source>
</evidence>
<reference evidence="2 3" key="1">
    <citation type="submission" date="2015-12" db="EMBL/GenBank/DDBJ databases">
        <authorList>
            <person name="Shamseldin A."/>
            <person name="Moawad H."/>
            <person name="Abd El-Rahim W.M."/>
            <person name="Sadowsky M.J."/>
        </authorList>
    </citation>
    <scope>NUCLEOTIDE SEQUENCE [LARGE SCALE GENOMIC DNA]</scope>
    <source>
        <strain evidence="2 3">SJ5A-1</strain>
    </source>
</reference>
<evidence type="ECO:0000256" key="1">
    <source>
        <dbReference type="SAM" id="SignalP"/>
    </source>
</evidence>